<dbReference type="InterPro" id="IPR011123">
    <property type="entry name" value="Y_Y_Y"/>
</dbReference>
<keyword evidence="4" id="KW-1185">Reference proteome</keyword>
<evidence type="ECO:0000259" key="2">
    <source>
        <dbReference type="Pfam" id="PF07495"/>
    </source>
</evidence>
<feature type="domain" description="Signal transduction histidine kinase internal region" evidence="1">
    <location>
        <begin position="852"/>
        <end position="929"/>
    </location>
</feature>
<dbReference type="Gene3D" id="2.130.10.10">
    <property type="entry name" value="YVTN repeat-like/Quinoprotein amine dehydrogenase"/>
    <property type="match status" value="2"/>
</dbReference>
<reference evidence="3" key="1">
    <citation type="submission" date="2023-03" db="EMBL/GenBank/DDBJ databases">
        <title>Lomoglobus Profundus gen. nov., sp. nov., a novel member of the phylum Verrucomicrobia, isolated from deep-marine sediment of South China Sea.</title>
        <authorList>
            <person name="Ahmad T."/>
            <person name="Ishaq S.E."/>
            <person name="Wang F."/>
        </authorList>
    </citation>
    <scope>NUCLEOTIDE SEQUENCE</scope>
    <source>
        <strain evidence="3">LMO-M01</strain>
    </source>
</reference>
<dbReference type="Proteomes" id="UP001218638">
    <property type="component" value="Chromosome"/>
</dbReference>
<dbReference type="Gene3D" id="2.60.40.10">
    <property type="entry name" value="Immunoglobulins"/>
    <property type="match status" value="1"/>
</dbReference>
<proteinExistence type="predicted"/>
<dbReference type="AlphaFoldDB" id="A0AAE9ZW36"/>
<evidence type="ECO:0000259" key="1">
    <source>
        <dbReference type="Pfam" id="PF06580"/>
    </source>
</evidence>
<name>A0AAE9ZW36_9BACT</name>
<dbReference type="InterPro" id="IPR013783">
    <property type="entry name" value="Ig-like_fold"/>
</dbReference>
<dbReference type="InterPro" id="IPR011110">
    <property type="entry name" value="Reg_prop"/>
</dbReference>
<dbReference type="InterPro" id="IPR050640">
    <property type="entry name" value="Bact_2-comp_sensor_kinase"/>
</dbReference>
<dbReference type="PANTHER" id="PTHR34220:SF7">
    <property type="entry name" value="SENSOR HISTIDINE KINASE YPDA"/>
    <property type="match status" value="1"/>
</dbReference>
<dbReference type="SUPFAM" id="SSF101898">
    <property type="entry name" value="NHL repeat"/>
    <property type="match status" value="1"/>
</dbReference>
<feature type="domain" description="Two component regulator three Y" evidence="2">
    <location>
        <begin position="724"/>
        <end position="774"/>
    </location>
</feature>
<dbReference type="Pfam" id="PF07495">
    <property type="entry name" value="Y_Y_Y"/>
    <property type="match status" value="1"/>
</dbReference>
<gene>
    <name evidence="3" type="ORF">PXH66_22925</name>
</gene>
<dbReference type="Pfam" id="PF06580">
    <property type="entry name" value="His_kinase"/>
    <property type="match status" value="1"/>
</dbReference>
<dbReference type="KEGG" id="slom:PXH66_22925"/>
<dbReference type="InterPro" id="IPR010559">
    <property type="entry name" value="Sig_transdc_His_kin_internal"/>
</dbReference>
<dbReference type="Pfam" id="PF07494">
    <property type="entry name" value="Reg_prop"/>
    <property type="match status" value="1"/>
</dbReference>
<dbReference type="PANTHER" id="PTHR34220">
    <property type="entry name" value="SENSOR HISTIDINE KINASE YPDA"/>
    <property type="match status" value="1"/>
</dbReference>
<keyword evidence="3" id="KW-0808">Transferase</keyword>
<dbReference type="GO" id="GO:0016020">
    <property type="term" value="C:membrane"/>
    <property type="evidence" value="ECO:0007669"/>
    <property type="project" value="InterPro"/>
</dbReference>
<dbReference type="SUPFAM" id="SSF55874">
    <property type="entry name" value="ATPase domain of HSP90 chaperone/DNA topoisomerase II/histidine kinase"/>
    <property type="match status" value="1"/>
</dbReference>
<dbReference type="InterPro" id="IPR036890">
    <property type="entry name" value="HATPase_C_sf"/>
</dbReference>
<evidence type="ECO:0000313" key="4">
    <source>
        <dbReference type="Proteomes" id="UP001218638"/>
    </source>
</evidence>
<protein>
    <submittedName>
        <fullName evidence="3">Histidine kinase</fullName>
    </submittedName>
</protein>
<keyword evidence="3" id="KW-0418">Kinase</keyword>
<dbReference type="RefSeq" id="WP_330928269.1">
    <property type="nucleotide sequence ID" value="NZ_CP119075.1"/>
</dbReference>
<dbReference type="EMBL" id="CP119075">
    <property type="protein sequence ID" value="WED65202.1"/>
    <property type="molecule type" value="Genomic_DNA"/>
</dbReference>
<dbReference type="InterPro" id="IPR015943">
    <property type="entry name" value="WD40/YVTN_repeat-like_dom_sf"/>
</dbReference>
<dbReference type="GO" id="GO:0000155">
    <property type="term" value="F:phosphorelay sensor kinase activity"/>
    <property type="evidence" value="ECO:0007669"/>
    <property type="project" value="InterPro"/>
</dbReference>
<dbReference type="Gene3D" id="3.30.565.10">
    <property type="entry name" value="Histidine kinase-like ATPase, C-terminal domain"/>
    <property type="match status" value="1"/>
</dbReference>
<evidence type="ECO:0000313" key="3">
    <source>
        <dbReference type="EMBL" id="WED65202.1"/>
    </source>
</evidence>
<sequence length="1054" mass="115504">MRAPLLVPRSWLLLGGLCAGVGLGFAQDGPVASPPRLEERGFPAMRSFSPRDYGGHNQVWTAKRGPDGVMYFGCRGQVLAFDGIAWRNIPVPGGVHIRAMDIDSAGTVWLGGVNEFGYLKPSATGELKFESLRPHLPADITQTGDFRRAYAMPDGVYFQTDAYLFRWHDGVLKVWPMHERFVTLMMPWQGRLVVCRSDGWMMPNEDGTWDPVPGQPDPARQILLSGLVPNGRDAWWAAAGRKGLLRFDGQTTSEVPGDVAAFIKRSRLFGIARLADGRLLLPTLGNGLLITDAELRPLLHLNADNGLPSDTVICVEPVGNGIVWCGTEQGIVRLDLSPGITRFSPANGLDHNGTESVIRLADEPVFATSNGAMQMQPGEGPFANPAFRPWAEIDDNLNDFLPLADGVLAGGVRSLWWVRDGEVFDLQSPSNIDDILIPRLLPHRAVALHLTGIAWWRRDGASWILDHNVEAPRGEFDSLCEDANGTLWIGSSNQGVWRLDYGPLATTIAADATLPDPVPVHYTAAHGLPSTTDRTLVEIIDGAPLFFTSYGLYRHDAATDRFVPEPAFGPRFVDGTWCTHHAAPSPTGGVWFDVKGAIGSADESFHQIGRWMDGTWHPLQLADLDRIGSVRELVCEMVDGEEVLWICGESALIRINVTARQLHPGAQVGATVLHSLTTTSGRTLASGGHIAESLDIAPEHNSVRFRFGTPGLSGEHDGYHVSQLIGFSGGELEANPTGERTFTNLPPGDYVFEARGRTADHHWSTPARLAFTVLAPWWLTPAAKVAYGLVALGSVYLIVRWRTLRLEAQRTQLEQVVAARTAELANKAAALERLHALEHDATLAARLSAETARLELLRYQLNPHFLFNSLNSIRALVYSAPETAGEMVTKLAEFCRRTLNRSNDEMVSVADEVAMARNYLDIEQVRWQDGLQIHLEVSPAAAACELPQNLLLPLLENAIKYGGRTSPDQLEVKLSIVLENDVLTCAVANTGAWVEPDENPFTDSTRIGLANLRQRLRRHYGDDARMTHATTAGWVIITVMLPRCHRDPSPPPTA</sequence>
<organism evidence="3 4">
    <name type="scientific">Synoicihabitans lomoniglobus</name>
    <dbReference type="NCBI Taxonomy" id="2909285"/>
    <lineage>
        <taxon>Bacteria</taxon>
        <taxon>Pseudomonadati</taxon>
        <taxon>Verrucomicrobiota</taxon>
        <taxon>Opitutia</taxon>
        <taxon>Opitutales</taxon>
        <taxon>Opitutaceae</taxon>
        <taxon>Synoicihabitans</taxon>
    </lineage>
</organism>
<accession>A0AAE9ZW36</accession>